<gene>
    <name evidence="7" type="primary">rex</name>
    <name evidence="9" type="ORF">JIN78_11555</name>
</gene>
<dbReference type="SMART" id="SM00881">
    <property type="entry name" value="CoA_binding"/>
    <property type="match status" value="1"/>
</dbReference>
<evidence type="ECO:0000256" key="7">
    <source>
        <dbReference type="HAMAP-Rule" id="MF_01131"/>
    </source>
</evidence>
<keyword evidence="3 7" id="KW-0805">Transcription regulation</keyword>
<feature type="domain" description="CoA-binding" evidence="8">
    <location>
        <begin position="83"/>
        <end position="184"/>
    </location>
</feature>
<dbReference type="InterPro" id="IPR022876">
    <property type="entry name" value="Tscrpt_rep_Rex"/>
</dbReference>
<dbReference type="InterPro" id="IPR036291">
    <property type="entry name" value="NAD(P)-bd_dom_sf"/>
</dbReference>
<dbReference type="GO" id="GO:0051775">
    <property type="term" value="P:response to redox state"/>
    <property type="evidence" value="ECO:0007669"/>
    <property type="project" value="InterPro"/>
</dbReference>
<evidence type="ECO:0000256" key="1">
    <source>
        <dbReference type="ARBA" id="ARBA00022490"/>
    </source>
</evidence>
<dbReference type="SUPFAM" id="SSF51735">
    <property type="entry name" value="NAD(P)-binding Rossmann-fold domains"/>
    <property type="match status" value="1"/>
</dbReference>
<evidence type="ECO:0000256" key="5">
    <source>
        <dbReference type="ARBA" id="ARBA00023125"/>
    </source>
</evidence>
<proteinExistence type="inferred from homology"/>
<feature type="DNA-binding region" description="H-T-H motif" evidence="7">
    <location>
        <begin position="20"/>
        <end position="59"/>
    </location>
</feature>
<dbReference type="PANTHER" id="PTHR35786:SF1">
    <property type="entry name" value="REDOX-SENSING TRANSCRIPTIONAL REPRESSOR REX 1"/>
    <property type="match status" value="1"/>
</dbReference>
<dbReference type="InterPro" id="IPR036390">
    <property type="entry name" value="WH_DNA-bd_sf"/>
</dbReference>
<dbReference type="InterPro" id="IPR009718">
    <property type="entry name" value="Rex_DNA-bd_C_dom"/>
</dbReference>
<dbReference type="SUPFAM" id="SSF46785">
    <property type="entry name" value="Winged helix' DNA-binding domain"/>
    <property type="match status" value="1"/>
</dbReference>
<dbReference type="NCBIfam" id="NF003993">
    <property type="entry name" value="PRK05472.2-2"/>
    <property type="match status" value="1"/>
</dbReference>
<keyword evidence="4 7" id="KW-0520">NAD</keyword>
<evidence type="ECO:0000313" key="10">
    <source>
        <dbReference type="Proteomes" id="UP000604083"/>
    </source>
</evidence>
<dbReference type="GO" id="GO:0045892">
    <property type="term" value="P:negative regulation of DNA-templated transcription"/>
    <property type="evidence" value="ECO:0007669"/>
    <property type="project" value="InterPro"/>
</dbReference>
<keyword evidence="5 7" id="KW-0238">DNA-binding</keyword>
<comment type="function">
    <text evidence="7">Modulates transcription in response to changes in cellular NADH/NAD(+) redox state.</text>
</comment>
<reference evidence="9" key="1">
    <citation type="submission" date="2021-01" db="EMBL/GenBank/DDBJ databases">
        <title>Modified the classification status of verrucomicrobia.</title>
        <authorList>
            <person name="Feng X."/>
        </authorList>
    </citation>
    <scope>NUCLEOTIDE SEQUENCE</scope>
    <source>
        <strain evidence="9">KCTC 12986</strain>
    </source>
</reference>
<keyword evidence="6 7" id="KW-0804">Transcription</keyword>
<dbReference type="Gene3D" id="3.40.50.720">
    <property type="entry name" value="NAD(P)-binding Rossmann-like Domain"/>
    <property type="match status" value="1"/>
</dbReference>
<dbReference type="RefSeq" id="WP_200392134.1">
    <property type="nucleotide sequence ID" value="NZ_JAENIO010000029.1"/>
</dbReference>
<dbReference type="Gene3D" id="1.10.10.10">
    <property type="entry name" value="Winged helix-like DNA-binding domain superfamily/Winged helix DNA-binding domain"/>
    <property type="match status" value="1"/>
</dbReference>
<dbReference type="InterPro" id="IPR058236">
    <property type="entry name" value="Rex_actinobacterial-type"/>
</dbReference>
<dbReference type="PANTHER" id="PTHR35786">
    <property type="entry name" value="REDOX-SENSING TRANSCRIPTIONAL REPRESSOR REX"/>
    <property type="match status" value="1"/>
</dbReference>
<name>A0A934RTC9_9BACT</name>
<protein>
    <recommendedName>
        <fullName evidence="7">Redox-sensing transcriptional repressor Rex</fullName>
    </recommendedName>
</protein>
<evidence type="ECO:0000256" key="3">
    <source>
        <dbReference type="ARBA" id="ARBA00023015"/>
    </source>
</evidence>
<dbReference type="GO" id="GO:0003677">
    <property type="term" value="F:DNA binding"/>
    <property type="evidence" value="ECO:0007669"/>
    <property type="project" value="UniProtKB-UniRule"/>
</dbReference>
<dbReference type="NCBIfam" id="NF003995">
    <property type="entry name" value="PRK05472.2-4"/>
    <property type="match status" value="1"/>
</dbReference>
<keyword evidence="2 7" id="KW-0678">Repressor</keyword>
<comment type="similarity">
    <text evidence="7">Belongs to the transcriptional regulatory Rex family.</text>
</comment>
<dbReference type="EMBL" id="JAENIO010000029">
    <property type="protein sequence ID" value="MBK1834699.1"/>
    <property type="molecule type" value="Genomic_DNA"/>
</dbReference>
<dbReference type="Proteomes" id="UP000604083">
    <property type="component" value="Unassembled WGS sequence"/>
</dbReference>
<dbReference type="NCBIfam" id="NF003989">
    <property type="entry name" value="PRK05472.1-3"/>
    <property type="match status" value="1"/>
</dbReference>
<dbReference type="GO" id="GO:0005737">
    <property type="term" value="C:cytoplasm"/>
    <property type="evidence" value="ECO:0007669"/>
    <property type="project" value="UniProtKB-SubCell"/>
</dbReference>
<dbReference type="NCBIfam" id="NF003996">
    <property type="entry name" value="PRK05472.2-5"/>
    <property type="match status" value="1"/>
</dbReference>
<dbReference type="HAMAP" id="MF_01131">
    <property type="entry name" value="Rex"/>
    <property type="match status" value="1"/>
</dbReference>
<accession>A0A934RTC9</accession>
<dbReference type="NCBIfam" id="NF003992">
    <property type="entry name" value="PRK05472.2-1"/>
    <property type="match status" value="1"/>
</dbReference>
<dbReference type="AlphaFoldDB" id="A0A934RTC9"/>
<dbReference type="Pfam" id="PF02629">
    <property type="entry name" value="CoA_binding"/>
    <property type="match status" value="1"/>
</dbReference>
<dbReference type="InterPro" id="IPR036388">
    <property type="entry name" value="WH-like_DNA-bd_sf"/>
</dbReference>
<dbReference type="Pfam" id="PF06971">
    <property type="entry name" value="Put_DNA-bind_N"/>
    <property type="match status" value="1"/>
</dbReference>
<comment type="caution">
    <text evidence="9">The sequence shown here is derived from an EMBL/GenBank/DDBJ whole genome shotgun (WGS) entry which is preliminary data.</text>
</comment>
<keyword evidence="10" id="KW-1185">Reference proteome</keyword>
<dbReference type="GO" id="GO:0003700">
    <property type="term" value="F:DNA-binding transcription factor activity"/>
    <property type="evidence" value="ECO:0007669"/>
    <property type="project" value="UniProtKB-UniRule"/>
</dbReference>
<keyword evidence="1 7" id="KW-0963">Cytoplasm</keyword>
<dbReference type="InterPro" id="IPR003781">
    <property type="entry name" value="CoA-bd"/>
</dbReference>
<comment type="subcellular location">
    <subcellularLocation>
        <location evidence="7">Cytoplasm</location>
    </subcellularLocation>
</comment>
<sequence>MEVEREKAGIPKKTIYRLSLYHRCLSKLTENGIKTVSSSALAKAAGVKASQLRRDISHVGQFGTRGLGYQVEELRLVIREALGREHLQPVILVGAGNLGSALLRYGGFQKEGFEVVAAFDAVPEAVVKREIGVPVLGTDKMDQFISQNAVKLAILCVPGENAQEVANELVLSGVQGILNFSPTVLQVPDSVTVNNVDLALELENVSFFIGRESEPESEEPPLEEL</sequence>
<feature type="binding site" evidence="7">
    <location>
        <begin position="94"/>
        <end position="99"/>
    </location>
    <ligand>
        <name>NAD(+)</name>
        <dbReference type="ChEBI" id="CHEBI:57540"/>
    </ligand>
</feature>
<evidence type="ECO:0000259" key="8">
    <source>
        <dbReference type="SMART" id="SM00881"/>
    </source>
</evidence>
<evidence type="ECO:0000313" key="9">
    <source>
        <dbReference type="EMBL" id="MBK1834699.1"/>
    </source>
</evidence>
<evidence type="ECO:0000256" key="4">
    <source>
        <dbReference type="ARBA" id="ARBA00023027"/>
    </source>
</evidence>
<comment type="subunit">
    <text evidence="7">Homodimer.</text>
</comment>
<dbReference type="NCBIfam" id="NF003994">
    <property type="entry name" value="PRK05472.2-3"/>
    <property type="match status" value="1"/>
</dbReference>
<evidence type="ECO:0000256" key="2">
    <source>
        <dbReference type="ARBA" id="ARBA00022491"/>
    </source>
</evidence>
<organism evidence="9 10">
    <name type="scientific">Roseibacillus ishigakijimensis</name>
    <dbReference type="NCBI Taxonomy" id="454146"/>
    <lineage>
        <taxon>Bacteria</taxon>
        <taxon>Pseudomonadati</taxon>
        <taxon>Verrucomicrobiota</taxon>
        <taxon>Verrucomicrobiia</taxon>
        <taxon>Verrucomicrobiales</taxon>
        <taxon>Verrucomicrobiaceae</taxon>
        <taxon>Roseibacillus</taxon>
    </lineage>
</organism>
<evidence type="ECO:0000256" key="6">
    <source>
        <dbReference type="ARBA" id="ARBA00023163"/>
    </source>
</evidence>